<evidence type="ECO:0000256" key="5">
    <source>
        <dbReference type="ARBA" id="ARBA00022525"/>
    </source>
</evidence>
<dbReference type="Pfam" id="PF06429">
    <property type="entry name" value="Flg_bbr_C"/>
    <property type="match status" value="1"/>
</dbReference>
<dbReference type="Pfam" id="PF22638">
    <property type="entry name" value="FlgK_D1"/>
    <property type="match status" value="1"/>
</dbReference>
<dbReference type="PRINTS" id="PR01005">
    <property type="entry name" value="FLGHOOKAP1"/>
</dbReference>
<evidence type="ECO:0000256" key="1">
    <source>
        <dbReference type="ARBA" id="ARBA00004365"/>
    </source>
</evidence>
<keyword evidence="10" id="KW-0282">Flagellum</keyword>
<dbReference type="PANTHER" id="PTHR30033">
    <property type="entry name" value="FLAGELLAR HOOK-ASSOCIATED PROTEIN 1"/>
    <property type="match status" value="1"/>
</dbReference>
<dbReference type="AlphaFoldDB" id="A0A2D3WI08"/>
<dbReference type="InterPro" id="IPR001444">
    <property type="entry name" value="Flag_bb_rod_N"/>
</dbReference>
<dbReference type="NCBIfam" id="TIGR02492">
    <property type="entry name" value="flgK_ends"/>
    <property type="match status" value="1"/>
</dbReference>
<organism evidence="10 11">
    <name type="scientific">Sulfuricurvum kujiense</name>
    <dbReference type="NCBI Taxonomy" id="148813"/>
    <lineage>
        <taxon>Bacteria</taxon>
        <taxon>Pseudomonadati</taxon>
        <taxon>Campylobacterota</taxon>
        <taxon>Epsilonproteobacteria</taxon>
        <taxon>Campylobacterales</taxon>
        <taxon>Sulfurimonadaceae</taxon>
        <taxon>Sulfuricurvum</taxon>
    </lineage>
</organism>
<evidence type="ECO:0000313" key="10">
    <source>
        <dbReference type="EMBL" id="DAB38377.1"/>
    </source>
</evidence>
<name>A0A2D3WI08_9BACT</name>
<keyword evidence="10" id="KW-0969">Cilium</keyword>
<dbReference type="Pfam" id="PF00460">
    <property type="entry name" value="Flg_bb_rod"/>
    <property type="match status" value="1"/>
</dbReference>
<evidence type="ECO:0000313" key="11">
    <source>
        <dbReference type="Proteomes" id="UP000228859"/>
    </source>
</evidence>
<dbReference type="Proteomes" id="UP000228859">
    <property type="component" value="Unassembled WGS sequence"/>
</dbReference>
<evidence type="ECO:0000256" key="3">
    <source>
        <dbReference type="ARBA" id="ARBA00009677"/>
    </source>
</evidence>
<comment type="caution">
    <text evidence="10">The sequence shown here is derived from an EMBL/GenBank/DDBJ whole genome shotgun (WGS) entry which is preliminary data.</text>
</comment>
<sequence>MASIFNALHIGYSGLNAAQIGIDTTGHNIANAETEGYSRQRVVTAAAKPLSVDPGQRGGGTQITEIIRVFDEFVFGRLSNVAQSKENSDTLKKNLEELSTYFPEIDDVGIKNDLQNYFDMWQSLANNPSNTALKVALAQQTQTMTQHIQETRTQVAGLQSSLNDQIKVNVDEVNRIAKEISSINIEINKAEAGGANNANDLRDQRNQLEMTLTKLVNAKVLVGQIETNNVIDSNIALKQGSYTIQVGGFNIVDGGSFHPIGMDSESNPNGYNDLYYERQDGVKIPFADRITGGKIGALLELRGSTIGTNGEFEDGFLQETINNLDSFAKGLIEATNNVYAQSATTSMVSNPLSFSNNQSLLSTDENFKSGTFDIVVYDIDGKEVGRRSINIDEGTLIDDSPMTLNSITGQINTSQDDNQDSNALNDIDDMLIGTFNATQRIFQIDFKSTFASQGYSYSIEDNGTNFAGVTGINRFLDGSDAKSISLSRDLKEDTSKIKGFKSPANGDNQTALAMVELQFARVTFGTGFDKTSDTVYGYFDTLVTKVGTKTNSVILANESLTAQYNAIKQEYDSVSKVSIDEEMANLIRYQTSYGAAAKVITTIDQMMTTLLGIKQ</sequence>
<accession>A0A2D3WI08</accession>
<dbReference type="GO" id="GO:0009424">
    <property type="term" value="C:bacterial-type flagellum hook"/>
    <property type="evidence" value="ECO:0007669"/>
    <property type="project" value="InterPro"/>
</dbReference>
<dbReference type="InterPro" id="IPR010930">
    <property type="entry name" value="Flg_bb/hook_C_dom"/>
</dbReference>
<reference evidence="10 11" key="1">
    <citation type="journal article" date="2017" name="Front. Microbiol.">
        <title>Comparative Genomic Analysis of the Class Epsilonproteobacteria and Proposed Reclassification to Epsilonbacteraeota (phyl. nov.).</title>
        <authorList>
            <person name="Waite D.W."/>
            <person name="Vanwonterghem I."/>
            <person name="Rinke C."/>
            <person name="Parks D.H."/>
            <person name="Zhang Y."/>
            <person name="Takai K."/>
            <person name="Sievert S.M."/>
            <person name="Simon J."/>
            <person name="Campbell B.J."/>
            <person name="Hanson T.E."/>
            <person name="Woyke T."/>
            <person name="Klotz M.G."/>
            <person name="Hugenholtz P."/>
        </authorList>
    </citation>
    <scope>NUCLEOTIDE SEQUENCE [LARGE SCALE GENOMIC DNA]</scope>
    <source>
        <strain evidence="10">UBA12443</strain>
    </source>
</reference>
<evidence type="ECO:0000259" key="7">
    <source>
        <dbReference type="Pfam" id="PF00460"/>
    </source>
</evidence>
<dbReference type="InterPro" id="IPR002371">
    <property type="entry name" value="FlgK"/>
</dbReference>
<keyword evidence="10" id="KW-0966">Cell projection</keyword>
<evidence type="ECO:0000256" key="2">
    <source>
        <dbReference type="ARBA" id="ARBA00004613"/>
    </source>
</evidence>
<proteinExistence type="inferred from homology"/>
<dbReference type="RefSeq" id="WP_303663004.1">
    <property type="nucleotide sequence ID" value="NZ_DLUI01000088.1"/>
</dbReference>
<comment type="similarity">
    <text evidence="3">Belongs to the flagella basal body rod proteins family.</text>
</comment>
<feature type="domain" description="Flagellar basal body rod protein N-terminal" evidence="7">
    <location>
        <begin position="10"/>
        <end position="37"/>
    </location>
</feature>
<dbReference type="GO" id="GO:0044780">
    <property type="term" value="P:bacterial-type flagellum assembly"/>
    <property type="evidence" value="ECO:0007669"/>
    <property type="project" value="InterPro"/>
</dbReference>
<keyword evidence="6" id="KW-0975">Bacterial flagellum</keyword>
<dbReference type="GO" id="GO:0005576">
    <property type="term" value="C:extracellular region"/>
    <property type="evidence" value="ECO:0007669"/>
    <property type="project" value="UniProtKB-SubCell"/>
</dbReference>
<dbReference type="PANTHER" id="PTHR30033:SF1">
    <property type="entry name" value="FLAGELLAR HOOK-ASSOCIATED PROTEIN 1"/>
    <property type="match status" value="1"/>
</dbReference>
<dbReference type="InterPro" id="IPR053927">
    <property type="entry name" value="FlgK_helical"/>
</dbReference>
<gene>
    <name evidence="10" type="ORF">CFH83_06250</name>
</gene>
<protein>
    <recommendedName>
        <fullName evidence="4">Flagellar hook-associated protein 1</fullName>
    </recommendedName>
</protein>
<feature type="domain" description="Flagellar basal-body/hook protein C-terminal" evidence="8">
    <location>
        <begin position="569"/>
        <end position="611"/>
    </location>
</feature>
<comment type="subcellular location">
    <subcellularLocation>
        <location evidence="1">Bacterial flagellum</location>
    </subcellularLocation>
    <subcellularLocation>
        <location evidence="2">Secreted</location>
    </subcellularLocation>
</comment>
<dbReference type="EMBL" id="DLUI01000088">
    <property type="protein sequence ID" value="DAB38377.1"/>
    <property type="molecule type" value="Genomic_DNA"/>
</dbReference>
<dbReference type="GO" id="GO:0005198">
    <property type="term" value="F:structural molecule activity"/>
    <property type="evidence" value="ECO:0007669"/>
    <property type="project" value="InterPro"/>
</dbReference>
<evidence type="ECO:0000259" key="8">
    <source>
        <dbReference type="Pfam" id="PF06429"/>
    </source>
</evidence>
<evidence type="ECO:0000256" key="4">
    <source>
        <dbReference type="ARBA" id="ARBA00016244"/>
    </source>
</evidence>
<feature type="domain" description="Flagellar hook-associated protein FlgK helical" evidence="9">
    <location>
        <begin position="96"/>
        <end position="343"/>
    </location>
</feature>
<dbReference type="SUPFAM" id="SSF64518">
    <property type="entry name" value="Phase 1 flagellin"/>
    <property type="match status" value="1"/>
</dbReference>
<evidence type="ECO:0000259" key="9">
    <source>
        <dbReference type="Pfam" id="PF22638"/>
    </source>
</evidence>
<keyword evidence="5" id="KW-0964">Secreted</keyword>
<evidence type="ECO:0000256" key="6">
    <source>
        <dbReference type="ARBA" id="ARBA00023143"/>
    </source>
</evidence>